<evidence type="ECO:0000313" key="4">
    <source>
        <dbReference type="Proteomes" id="UP000663828"/>
    </source>
</evidence>
<dbReference type="OrthoDB" id="9993587at2759"/>
<organism evidence="3 5">
    <name type="scientific">Adineta ricciae</name>
    <name type="common">Rotifer</name>
    <dbReference type="NCBI Taxonomy" id="249248"/>
    <lineage>
        <taxon>Eukaryota</taxon>
        <taxon>Metazoa</taxon>
        <taxon>Spiralia</taxon>
        <taxon>Gnathifera</taxon>
        <taxon>Rotifera</taxon>
        <taxon>Eurotatoria</taxon>
        <taxon>Bdelloidea</taxon>
        <taxon>Adinetida</taxon>
        <taxon>Adinetidae</taxon>
        <taxon>Adineta</taxon>
    </lineage>
</organism>
<comment type="caution">
    <text evidence="3">The sequence shown here is derived from an EMBL/GenBank/DDBJ whole genome shotgun (WGS) entry which is preliminary data.</text>
</comment>
<dbReference type="InterPro" id="IPR032675">
    <property type="entry name" value="LRR_dom_sf"/>
</dbReference>
<gene>
    <name evidence="3" type="ORF">EDS130_LOCUS12424</name>
    <name evidence="2" type="ORF">XAT740_LOCUS5220</name>
</gene>
<evidence type="ECO:0000313" key="3">
    <source>
        <dbReference type="EMBL" id="CAF0952629.1"/>
    </source>
</evidence>
<proteinExistence type="predicted"/>
<name>A0A814DCV5_ADIRI</name>
<evidence type="ECO:0000313" key="5">
    <source>
        <dbReference type="Proteomes" id="UP000663852"/>
    </source>
</evidence>
<accession>A0A814DCV5</accession>
<reference evidence="3" key="1">
    <citation type="submission" date="2021-02" db="EMBL/GenBank/DDBJ databases">
        <authorList>
            <person name="Nowell W R."/>
        </authorList>
    </citation>
    <scope>NUCLEOTIDE SEQUENCE</scope>
</reference>
<dbReference type="EMBL" id="CAJNOR010000223">
    <property type="protein sequence ID" value="CAF0845873.1"/>
    <property type="molecule type" value="Genomic_DNA"/>
</dbReference>
<dbReference type="Gene3D" id="3.80.10.10">
    <property type="entry name" value="Ribonuclease Inhibitor"/>
    <property type="match status" value="1"/>
</dbReference>
<dbReference type="AlphaFoldDB" id="A0A814DCV5"/>
<dbReference type="Proteomes" id="UP000663828">
    <property type="component" value="Unassembled WGS sequence"/>
</dbReference>
<protein>
    <recommendedName>
        <fullName evidence="1">F-box domain-containing protein</fullName>
    </recommendedName>
</protein>
<feature type="domain" description="F-box" evidence="1">
    <location>
        <begin position="1"/>
        <end position="48"/>
    </location>
</feature>
<sequence>MESLPNEIVLLIFRYLKTYDIVYAFQFLNQRYSCLIEKYRSSSINIDLVNAPTRIYNFYCSLLFESEQFDRTQVEHLKLEGYMLHRFVLDETNFPRLQSLSIIVRRTDELSILLKYFAFFTKIKQLYIRSDVCCCDRILFEEHVKQYLFQTDKTRLQSLTFATPPCYSISVQDINFEHCLFANLTLTVRAMNDFCTILSSVQQLESLRIRVLDSNINEQNPLTIAAPPLNLKHLLFICSHPISYEVIRNIFKTLTPLKRLSFSLVFDLQSGVIDGYRLHSDIFSYLPNLSKIQFEIKSLIAMMSNDLIRSFETPFWSRFAPIGFHSYNHIYTLPFPFHHLNLDQSILKHQRTRKCHQNWRFVRDIDLYDRIPYTNEFLTYLRDEFPRLTSLTLKWKFDLMSSSPSLMTWLSLSTIRRLTIKSTYLQSPEVIKQFLLCLPNCDTLDCDYVLIARTTSYFQAGHVLNDFGKRLRLLLVDELPSDWKDPKKKRKNAYFRRFRLFFPNIECSLYD</sequence>
<keyword evidence="4" id="KW-1185">Reference proteome</keyword>
<dbReference type="EMBL" id="CAJNOJ010000047">
    <property type="protein sequence ID" value="CAF0952629.1"/>
    <property type="molecule type" value="Genomic_DNA"/>
</dbReference>
<dbReference type="InterPro" id="IPR001810">
    <property type="entry name" value="F-box_dom"/>
</dbReference>
<dbReference type="Proteomes" id="UP000663852">
    <property type="component" value="Unassembled WGS sequence"/>
</dbReference>
<evidence type="ECO:0000313" key="2">
    <source>
        <dbReference type="EMBL" id="CAF0845873.1"/>
    </source>
</evidence>
<dbReference type="PROSITE" id="PS50181">
    <property type="entry name" value="FBOX"/>
    <property type="match status" value="1"/>
</dbReference>
<evidence type="ECO:0000259" key="1">
    <source>
        <dbReference type="PROSITE" id="PS50181"/>
    </source>
</evidence>